<evidence type="ECO:0000256" key="8">
    <source>
        <dbReference type="ARBA" id="ARBA00022786"/>
    </source>
</evidence>
<dbReference type="InParanoid" id="L2GX37"/>
<evidence type="ECO:0000313" key="18">
    <source>
        <dbReference type="Proteomes" id="UP000011081"/>
    </source>
</evidence>
<dbReference type="FunCoup" id="L2GX37">
    <property type="interactions" value="75"/>
</dbReference>
<keyword evidence="9 14" id="KW-0862">Zinc</keyword>
<dbReference type="RefSeq" id="XP_008073266.1">
    <property type="nucleotide sequence ID" value="XM_008075075.1"/>
</dbReference>
<keyword evidence="11 14" id="KW-0175">Coiled coil</keyword>
<dbReference type="GO" id="GO:0005634">
    <property type="term" value="C:nucleus"/>
    <property type="evidence" value="ECO:0007669"/>
    <property type="project" value="UniProtKB-SubCell"/>
</dbReference>
<dbReference type="HOGENOM" id="CLU_489666_0_0_1"/>
<dbReference type="PROSITE" id="PS50089">
    <property type="entry name" value="ZF_RING_2"/>
    <property type="match status" value="1"/>
</dbReference>
<dbReference type="SMART" id="SM00184">
    <property type="entry name" value="RING"/>
    <property type="match status" value="1"/>
</dbReference>
<sequence>MNKRRKATIEMKRSKILKELVNIIEKEKIDTMQKRALVYEIEMYKQKNSDMYEKYRELKGENELFYSIIVYLMKSGDSEFVSTVFVDDQDAFYKRMVDYIVRYKAQKNKKTHSHRKNMAGTENDENECQGKYTDQIKNIIEGMEDSVLLKYKEYVEEKDDIIYHLKKKVLDLNSLLADREEGSAGKNEEEIEKNVNLEELMEVIEVSKTKKISELYKEIEELRCKAAENRKTVCDEGEALGRRVKNLEDVLKQVEEKNCELLRDAQKNAIDFKETLEKVDRERDSYVKDLRHKLESANEMNAILKEEIGDLEAELDTLKSNTVIDDKRCEEELKLRKELNAYKNLKDVVELEKRENYKEKERLAEDRESFEHLKNKLNYETKCLKIELEGRSNAASYHKKNYLKANTELQYLTERVQSLEKDEIVLREDLANAQKQQTKLDSKLTMMNDDIANYRTVFKALAGTSSPELIESLDKYRKLLRCSTCDKNYKDTVIVKCMHVLCRECVDGRLKMRSRKCPICGEGFSATDVKRIFL</sequence>
<evidence type="ECO:0000256" key="15">
    <source>
        <dbReference type="SAM" id="Coils"/>
    </source>
</evidence>
<evidence type="ECO:0000256" key="1">
    <source>
        <dbReference type="ARBA" id="ARBA00000900"/>
    </source>
</evidence>
<evidence type="ECO:0000256" key="10">
    <source>
        <dbReference type="ARBA" id="ARBA00022853"/>
    </source>
</evidence>
<dbReference type="EC" id="2.3.2.27" evidence="14"/>
<name>L2GX37_VAVCU</name>
<dbReference type="Proteomes" id="UP000011081">
    <property type="component" value="Unassembled WGS sequence"/>
</dbReference>
<keyword evidence="5 14" id="KW-0808">Transferase</keyword>
<evidence type="ECO:0000256" key="6">
    <source>
        <dbReference type="ARBA" id="ARBA00022723"/>
    </source>
</evidence>
<dbReference type="VEuPathDB" id="MicrosporidiaDB:VCUG_00245"/>
<dbReference type="Pfam" id="PF13920">
    <property type="entry name" value="zf-C3HC4_3"/>
    <property type="match status" value="1"/>
</dbReference>
<protein>
    <recommendedName>
        <fullName evidence="14">E3 ubiquitin protein ligase</fullName>
        <ecNumber evidence="14">2.3.2.27</ecNumber>
    </recommendedName>
</protein>
<evidence type="ECO:0000313" key="17">
    <source>
        <dbReference type="EMBL" id="ELA48204.1"/>
    </source>
</evidence>
<keyword evidence="6 14" id="KW-0479">Metal-binding</keyword>
<dbReference type="GO" id="GO:0016567">
    <property type="term" value="P:protein ubiquitination"/>
    <property type="evidence" value="ECO:0007669"/>
    <property type="project" value="UniProtKB-UniRule"/>
</dbReference>
<organism evidence="17 18">
    <name type="scientific">Vavraia culicis (isolate floridensis)</name>
    <name type="common">Microsporidian parasite</name>
    <dbReference type="NCBI Taxonomy" id="948595"/>
    <lineage>
        <taxon>Eukaryota</taxon>
        <taxon>Fungi</taxon>
        <taxon>Fungi incertae sedis</taxon>
        <taxon>Microsporidia</taxon>
        <taxon>Pleistophoridae</taxon>
        <taxon>Vavraia</taxon>
    </lineage>
</organism>
<evidence type="ECO:0000256" key="4">
    <source>
        <dbReference type="ARBA" id="ARBA00005555"/>
    </source>
</evidence>
<reference evidence="18" key="1">
    <citation type="submission" date="2011-03" db="EMBL/GenBank/DDBJ databases">
        <title>The genome sequence of Vavraia culicis strain floridensis.</title>
        <authorList>
            <consortium name="The Broad Institute Genome Sequencing Platform"/>
            <person name="Cuomo C."/>
            <person name="Becnel J."/>
            <person name="Sanscrainte N."/>
            <person name="Young S.K."/>
            <person name="Zeng Q."/>
            <person name="Gargeya S."/>
            <person name="Fitzgerald M."/>
            <person name="Haas B."/>
            <person name="Abouelleil A."/>
            <person name="Alvarado L."/>
            <person name="Arachchi H.M."/>
            <person name="Berlin A."/>
            <person name="Chapman S.B."/>
            <person name="Gearin G."/>
            <person name="Goldberg J."/>
            <person name="Griggs A."/>
            <person name="Gujja S."/>
            <person name="Hansen M."/>
            <person name="Heiman D."/>
            <person name="Howarth C."/>
            <person name="Larimer J."/>
            <person name="Lui A."/>
            <person name="MacDonald P.J.P."/>
            <person name="McCowen C."/>
            <person name="Montmayeur A."/>
            <person name="Murphy C."/>
            <person name="Neiman D."/>
            <person name="Pearson M."/>
            <person name="Priest M."/>
            <person name="Roberts A."/>
            <person name="Saif S."/>
            <person name="Shea T."/>
            <person name="Sisk P."/>
            <person name="Stolte C."/>
            <person name="Sykes S."/>
            <person name="Wortman J."/>
            <person name="Nusbaum C."/>
            <person name="Birren B."/>
        </authorList>
    </citation>
    <scope>NUCLEOTIDE SEQUENCE [LARGE SCALE GENOMIC DNA]</scope>
    <source>
        <strain evidence="18">floridensis</strain>
    </source>
</reference>
<dbReference type="PANTHER" id="PTHR23163:SF0">
    <property type="entry name" value="E3 UBIQUITIN-PROTEIN LIGASE BRE1"/>
    <property type="match status" value="1"/>
</dbReference>
<evidence type="ECO:0000259" key="16">
    <source>
        <dbReference type="PROSITE" id="PS50089"/>
    </source>
</evidence>
<evidence type="ECO:0000256" key="2">
    <source>
        <dbReference type="ARBA" id="ARBA00004123"/>
    </source>
</evidence>
<comment type="catalytic activity">
    <reaction evidence="1 14">
        <text>S-ubiquitinyl-[E2 ubiquitin-conjugating enzyme]-L-cysteine + [acceptor protein]-L-lysine = [E2 ubiquitin-conjugating enzyme]-L-cysteine + N(6)-ubiquitinyl-[acceptor protein]-L-lysine.</text>
        <dbReference type="EC" id="2.3.2.27"/>
    </reaction>
</comment>
<evidence type="ECO:0000256" key="7">
    <source>
        <dbReference type="ARBA" id="ARBA00022771"/>
    </source>
</evidence>
<dbReference type="PANTHER" id="PTHR23163">
    <property type="entry name" value="RING FINGER PROTEIN-RELATED"/>
    <property type="match status" value="1"/>
</dbReference>
<dbReference type="SUPFAM" id="SSF57850">
    <property type="entry name" value="RING/U-box"/>
    <property type="match status" value="1"/>
</dbReference>
<dbReference type="OrthoDB" id="2192404at2759"/>
<dbReference type="AlphaFoldDB" id="L2GX37"/>
<evidence type="ECO:0000256" key="5">
    <source>
        <dbReference type="ARBA" id="ARBA00022679"/>
    </source>
</evidence>
<evidence type="ECO:0000256" key="14">
    <source>
        <dbReference type="RuleBase" id="RU365038"/>
    </source>
</evidence>
<gene>
    <name evidence="17" type="ORF">VCUG_00245</name>
</gene>
<keyword evidence="10 14" id="KW-0156">Chromatin regulator</keyword>
<comment type="subcellular location">
    <subcellularLocation>
        <location evidence="2 14">Nucleus</location>
    </subcellularLocation>
</comment>
<dbReference type="OMA" id="IVKCMHV"/>
<dbReference type="UniPathway" id="UPA00143"/>
<dbReference type="GO" id="GO:0033503">
    <property type="term" value="C:HULC complex"/>
    <property type="evidence" value="ECO:0007669"/>
    <property type="project" value="TreeGrafter"/>
</dbReference>
<comment type="pathway">
    <text evidence="3 14">Protein modification; protein ubiquitination.</text>
</comment>
<accession>L2GX37</accession>
<dbReference type="InterPro" id="IPR013956">
    <property type="entry name" value="E3_ubiquit_lig_Bre1"/>
</dbReference>
<dbReference type="PROSITE" id="PS00518">
    <property type="entry name" value="ZF_RING_1"/>
    <property type="match status" value="1"/>
</dbReference>
<dbReference type="GO" id="GO:0061630">
    <property type="term" value="F:ubiquitin protein ligase activity"/>
    <property type="evidence" value="ECO:0007669"/>
    <property type="project" value="UniProtKB-EC"/>
</dbReference>
<keyword evidence="7 13" id="KW-0863">Zinc-finger</keyword>
<evidence type="ECO:0000256" key="9">
    <source>
        <dbReference type="ARBA" id="ARBA00022833"/>
    </source>
</evidence>
<dbReference type="Gene3D" id="3.30.40.10">
    <property type="entry name" value="Zinc/RING finger domain, C3HC4 (zinc finger)"/>
    <property type="match status" value="1"/>
</dbReference>
<comment type="similarity">
    <text evidence="4 14">Belongs to the BRE1 family.</text>
</comment>
<keyword evidence="18" id="KW-1185">Reference proteome</keyword>
<evidence type="ECO:0000256" key="11">
    <source>
        <dbReference type="ARBA" id="ARBA00023054"/>
    </source>
</evidence>
<evidence type="ECO:0000256" key="3">
    <source>
        <dbReference type="ARBA" id="ARBA00004906"/>
    </source>
</evidence>
<feature type="coiled-coil region" evidence="15">
    <location>
        <begin position="212"/>
        <end position="355"/>
    </location>
</feature>
<dbReference type="InterPro" id="IPR001841">
    <property type="entry name" value="Znf_RING"/>
</dbReference>
<feature type="coiled-coil region" evidence="15">
    <location>
        <begin position="402"/>
        <end position="436"/>
    </location>
</feature>
<feature type="domain" description="RING-type" evidence="16">
    <location>
        <begin position="482"/>
        <end position="520"/>
    </location>
</feature>
<dbReference type="GO" id="GO:0008270">
    <property type="term" value="F:zinc ion binding"/>
    <property type="evidence" value="ECO:0007669"/>
    <property type="project" value="UniProtKB-KW"/>
</dbReference>
<proteinExistence type="inferred from homology"/>
<keyword evidence="8 14" id="KW-0833">Ubl conjugation pathway</keyword>
<dbReference type="STRING" id="948595.L2GX37"/>
<dbReference type="GeneID" id="19878135"/>
<evidence type="ECO:0000256" key="13">
    <source>
        <dbReference type="PROSITE-ProRule" id="PRU00175"/>
    </source>
</evidence>
<dbReference type="CDD" id="cd16499">
    <property type="entry name" value="RING-HC_Bre1-like"/>
    <property type="match status" value="1"/>
</dbReference>
<dbReference type="GO" id="GO:0006325">
    <property type="term" value="P:chromatin organization"/>
    <property type="evidence" value="ECO:0007669"/>
    <property type="project" value="UniProtKB-KW"/>
</dbReference>
<dbReference type="InterPro" id="IPR013083">
    <property type="entry name" value="Znf_RING/FYVE/PHD"/>
</dbReference>
<dbReference type="EMBL" id="GL877406">
    <property type="protein sequence ID" value="ELA48204.1"/>
    <property type="molecule type" value="Genomic_DNA"/>
</dbReference>
<dbReference type="InterPro" id="IPR017907">
    <property type="entry name" value="Znf_RING_CS"/>
</dbReference>
<keyword evidence="12 14" id="KW-0539">Nucleus</keyword>
<evidence type="ECO:0000256" key="12">
    <source>
        <dbReference type="ARBA" id="ARBA00023242"/>
    </source>
</evidence>